<reference evidence="3" key="1">
    <citation type="submission" date="2024-06" db="EMBL/GenBank/DDBJ databases">
        <title>Genome assembly of the Polyergus mexicanus.</title>
        <authorList>
            <person name="Cash E."/>
            <person name="Tustsui N.D."/>
            <person name="Ward P."/>
            <person name="Nguyen O."/>
            <person name="Sahasrabudhe R."/>
            <person name="Fairbairn C.W."/>
            <person name="Seligmann W.E."/>
            <person name="Sacco S."/>
            <person name="Beraut E."/>
            <person name="Miller C."/>
            <person name="Toffelmier E."/>
            <person name="Shaffer H.B."/>
        </authorList>
    </citation>
    <scope>NUCLEOTIDE SEQUENCE</scope>
    <source>
        <strain evidence="3">NDT 795.1</strain>
    </source>
</reference>
<dbReference type="InterPro" id="IPR002566">
    <property type="entry name" value="Msp4_OMP-like"/>
</dbReference>
<evidence type="ECO:0000259" key="2">
    <source>
        <dbReference type="Pfam" id="PF01617"/>
    </source>
</evidence>
<evidence type="ECO:0000313" key="3">
    <source>
        <dbReference type="EMBL" id="XCA33553.1"/>
    </source>
</evidence>
<protein>
    <submittedName>
        <fullName evidence="3">P44/Msp2 family outer membrane protein</fullName>
    </submittedName>
</protein>
<feature type="signal peptide" evidence="1">
    <location>
        <begin position="1"/>
        <end position="22"/>
    </location>
</feature>
<dbReference type="Pfam" id="PF01617">
    <property type="entry name" value="Surface_Ag_2"/>
    <property type="match status" value="1"/>
</dbReference>
<evidence type="ECO:0000256" key="1">
    <source>
        <dbReference type="SAM" id="SignalP"/>
    </source>
</evidence>
<dbReference type="AlphaFoldDB" id="A0AAU7YJJ7"/>
<feature type="chain" id="PRO_5043448201" evidence="1">
    <location>
        <begin position="23"/>
        <end position="291"/>
    </location>
</feature>
<feature type="domain" description="Msp4/OMP-like" evidence="2">
    <location>
        <begin position="25"/>
        <end position="229"/>
    </location>
</feature>
<accession>A0AAU7YJJ7</accession>
<dbReference type="SUPFAM" id="SSF56925">
    <property type="entry name" value="OMPA-like"/>
    <property type="match status" value="1"/>
</dbReference>
<organism evidence="3">
    <name type="scientific">Wolbachia endosymbiont of Polyergus mexicanus</name>
    <dbReference type="NCBI Taxonomy" id="3171167"/>
    <lineage>
        <taxon>Bacteria</taxon>
        <taxon>Pseudomonadati</taxon>
        <taxon>Pseudomonadota</taxon>
        <taxon>Alphaproteobacteria</taxon>
        <taxon>Rickettsiales</taxon>
        <taxon>Anaplasmataceae</taxon>
        <taxon>Wolbachieae</taxon>
        <taxon>Wolbachia</taxon>
    </lineage>
</organism>
<proteinExistence type="predicted"/>
<keyword evidence="1" id="KW-0732">Signal</keyword>
<dbReference type="InterPro" id="IPR011250">
    <property type="entry name" value="OMP/PagP_B-barrel"/>
</dbReference>
<dbReference type="EMBL" id="CP158586">
    <property type="protein sequence ID" value="XCA33553.1"/>
    <property type="molecule type" value="Genomic_DNA"/>
</dbReference>
<dbReference type="Gene3D" id="2.40.160.20">
    <property type="match status" value="1"/>
</dbReference>
<name>A0AAU7YJJ7_9RICK</name>
<sequence>MINKKTLAVTALALLLSQQSFASETEGFYFGSGYYGQYLNYMGELKAKIGNTAAAATNNVSVNDRSAQNTEGQSLSKYKGDYNPPFAANVAFGYTGELGNNSYRAELEGMYSSVKVDNIGLTSSQITVSYLKDIGEDADKKTYLYSVAVSHDQIENISVMANVYHHWKSDRFSFSPYVGIGIGATRITMFEKSSIRPAGQLKAGFDYRINEDVNMHIGYRGFGVWNDSVKLQAEEFGQVSIEGNVPKLNREQKSKVLEEGKKITEAMNIGNQLFHTHGIEAGLTFHFASKA</sequence>
<gene>
    <name evidence="3" type="ORF">ABS808_01680</name>
</gene>